<dbReference type="RefSeq" id="WP_216518695.1">
    <property type="nucleotide sequence ID" value="NZ_JAHLPM010000006.1"/>
</dbReference>
<sequence length="380" mass="41912">MVYFDNAATSFPKPNTVYDAIMEAMKDYGANPGRSGHKLALKSSRGIFETRELIAKLFNIRNPMNVILTFNCTESLNLAIKGILKRGDHVITTSMEHNSVLRPLKYLEKEGIETTIVKGDSMGRINPLDIQKSIKPNTKLIVTTHISNLTGTIMPIDAIGKIAKEHGIFYLVDGAQSAGVYDIDVDKMNIDMLAFPGHKCLFGPQGTGGLYVREGIDIEDVFQGGTGSISYSLDQPDIRPDKYESGTPNAPGIIGLGAGIKYILDRGIDNIRSHEEELTQHFIEEITKIEGIKAYGPLNVKEQGAVVSLNIREEDSSEISFVLDEEYDIAVRPGLHCAPLAHKTIGTFEQGVVRFSFGPYNTHEEIEFAVKALREIAREI</sequence>
<proteinExistence type="inferred from homology"/>
<evidence type="ECO:0000256" key="1">
    <source>
        <dbReference type="ARBA" id="ARBA00001933"/>
    </source>
</evidence>
<evidence type="ECO:0000256" key="4">
    <source>
        <dbReference type="ARBA" id="ARBA00022898"/>
    </source>
</evidence>
<comment type="caution">
    <text evidence="6">The sequence shown here is derived from an EMBL/GenBank/DDBJ whole genome shotgun (WGS) entry which is preliminary data.</text>
</comment>
<gene>
    <name evidence="6" type="ORF">KQI42_08220</name>
</gene>
<dbReference type="InterPro" id="IPR016454">
    <property type="entry name" value="Cysteine_dSase"/>
</dbReference>
<dbReference type="PIRSF" id="PIRSF005572">
    <property type="entry name" value="NifS"/>
    <property type="match status" value="1"/>
</dbReference>
<dbReference type="PANTHER" id="PTHR43586">
    <property type="entry name" value="CYSTEINE DESULFURASE"/>
    <property type="match status" value="1"/>
</dbReference>
<protein>
    <submittedName>
        <fullName evidence="6">Aminotransferase class V-fold PLP-dependent enzyme</fullName>
    </submittedName>
</protein>
<dbReference type="PANTHER" id="PTHR43586:SF4">
    <property type="entry name" value="ISOPENICILLIN N EPIMERASE"/>
    <property type="match status" value="1"/>
</dbReference>
<comment type="similarity">
    <text evidence="2">Belongs to the class-V pyridoxal-phosphate-dependent aminotransferase family. Csd subfamily.</text>
</comment>
<dbReference type="InterPro" id="IPR000192">
    <property type="entry name" value="Aminotrans_V_dom"/>
</dbReference>
<dbReference type="Proteomes" id="UP000749471">
    <property type="component" value="Unassembled WGS sequence"/>
</dbReference>
<keyword evidence="6" id="KW-0032">Aminotransferase</keyword>
<dbReference type="GO" id="GO:0008483">
    <property type="term" value="F:transaminase activity"/>
    <property type="evidence" value="ECO:0007669"/>
    <property type="project" value="UniProtKB-KW"/>
</dbReference>
<keyword evidence="3" id="KW-0808">Transferase</keyword>
<dbReference type="NCBIfam" id="TIGR01977">
    <property type="entry name" value="am_tr_V_EF2568"/>
    <property type="match status" value="1"/>
</dbReference>
<accession>A0ABS6E5F5</accession>
<evidence type="ECO:0000313" key="6">
    <source>
        <dbReference type="EMBL" id="MBU5437989.1"/>
    </source>
</evidence>
<keyword evidence="4" id="KW-0663">Pyridoxal phosphate</keyword>
<evidence type="ECO:0000256" key="2">
    <source>
        <dbReference type="ARBA" id="ARBA00010447"/>
    </source>
</evidence>
<evidence type="ECO:0000256" key="3">
    <source>
        <dbReference type="ARBA" id="ARBA00022679"/>
    </source>
</evidence>
<comment type="cofactor">
    <cofactor evidence="1">
        <name>pyridoxal 5'-phosphate</name>
        <dbReference type="ChEBI" id="CHEBI:597326"/>
    </cofactor>
</comment>
<keyword evidence="7" id="KW-1185">Reference proteome</keyword>
<evidence type="ECO:0000259" key="5">
    <source>
        <dbReference type="Pfam" id="PF00266"/>
    </source>
</evidence>
<dbReference type="CDD" id="cd06453">
    <property type="entry name" value="SufS_like"/>
    <property type="match status" value="1"/>
</dbReference>
<dbReference type="InterPro" id="IPR010970">
    <property type="entry name" value="Cys_dSase_SufS"/>
</dbReference>
<dbReference type="EMBL" id="JAHLPM010000006">
    <property type="protein sequence ID" value="MBU5437989.1"/>
    <property type="molecule type" value="Genomic_DNA"/>
</dbReference>
<feature type="domain" description="Aminotransferase class V" evidence="5">
    <location>
        <begin position="2"/>
        <end position="367"/>
    </location>
</feature>
<dbReference type="Pfam" id="PF00266">
    <property type="entry name" value="Aminotran_5"/>
    <property type="match status" value="1"/>
</dbReference>
<organism evidence="6 7">
    <name type="scientific">Tissierella simiarum</name>
    <dbReference type="NCBI Taxonomy" id="2841534"/>
    <lineage>
        <taxon>Bacteria</taxon>
        <taxon>Bacillati</taxon>
        <taxon>Bacillota</taxon>
        <taxon>Tissierellia</taxon>
        <taxon>Tissierellales</taxon>
        <taxon>Tissierellaceae</taxon>
        <taxon>Tissierella</taxon>
    </lineage>
</organism>
<evidence type="ECO:0000313" key="7">
    <source>
        <dbReference type="Proteomes" id="UP000749471"/>
    </source>
</evidence>
<dbReference type="InterPro" id="IPR010969">
    <property type="entry name" value="Cys_dSase-rel_unknwn_funct"/>
</dbReference>
<name>A0ABS6E5F5_9FIRM</name>
<reference evidence="6 7" key="1">
    <citation type="submission" date="2021-06" db="EMBL/GenBank/DDBJ databases">
        <authorList>
            <person name="Sun Q."/>
            <person name="Li D."/>
        </authorList>
    </citation>
    <scope>NUCLEOTIDE SEQUENCE [LARGE SCALE GENOMIC DNA]</scope>
    <source>
        <strain evidence="6 7">MSJ-40</strain>
    </source>
</reference>